<dbReference type="Gramene" id="Kaladp0024s0891.1.v1.1">
    <property type="protein sequence ID" value="Kaladp0024s0891.1.v1.1.CDS.1"/>
    <property type="gene ID" value="Kaladp0024s0891.v1.1"/>
</dbReference>
<keyword evidence="3" id="KW-1185">Reference proteome</keyword>
<feature type="region of interest" description="Disordered" evidence="1">
    <location>
        <begin position="157"/>
        <end position="179"/>
    </location>
</feature>
<dbReference type="PANTHER" id="PTHR36746">
    <property type="entry name" value="BNAC04G51760D PROTEIN"/>
    <property type="match status" value="1"/>
</dbReference>
<evidence type="ECO:0000313" key="3">
    <source>
        <dbReference type="Proteomes" id="UP000594263"/>
    </source>
</evidence>
<organism evidence="2 3">
    <name type="scientific">Kalanchoe fedtschenkoi</name>
    <name type="common">Lavender scallops</name>
    <name type="synonym">South American air plant</name>
    <dbReference type="NCBI Taxonomy" id="63787"/>
    <lineage>
        <taxon>Eukaryota</taxon>
        <taxon>Viridiplantae</taxon>
        <taxon>Streptophyta</taxon>
        <taxon>Embryophyta</taxon>
        <taxon>Tracheophyta</taxon>
        <taxon>Spermatophyta</taxon>
        <taxon>Magnoliopsida</taxon>
        <taxon>eudicotyledons</taxon>
        <taxon>Gunneridae</taxon>
        <taxon>Pentapetalae</taxon>
        <taxon>Saxifragales</taxon>
        <taxon>Crassulaceae</taxon>
        <taxon>Kalanchoe</taxon>
    </lineage>
</organism>
<dbReference type="Proteomes" id="UP000594263">
    <property type="component" value="Unplaced"/>
</dbReference>
<dbReference type="EnsemblPlants" id="Kaladp0024s0891.1.v1.1">
    <property type="protein sequence ID" value="Kaladp0024s0891.1.v1.1.CDS.1"/>
    <property type="gene ID" value="Kaladp0024s0891.v1.1"/>
</dbReference>
<dbReference type="AlphaFoldDB" id="A0A7N0T882"/>
<reference evidence="2" key="1">
    <citation type="submission" date="2021-01" db="UniProtKB">
        <authorList>
            <consortium name="EnsemblPlants"/>
        </authorList>
    </citation>
    <scope>IDENTIFICATION</scope>
</reference>
<dbReference type="PANTHER" id="PTHR36746:SF3">
    <property type="entry name" value="DUF4005 DOMAIN-CONTAINING PROTEIN"/>
    <property type="match status" value="1"/>
</dbReference>
<proteinExistence type="predicted"/>
<evidence type="ECO:0000256" key="1">
    <source>
        <dbReference type="SAM" id="MobiDB-lite"/>
    </source>
</evidence>
<sequence>MDKASAQQVDPPTGICHKIRRALALQSFRWTPYHQQDHPTRSSMTSAKPPFSNALENKQGSAGAVPVDYDRSILVECGNTNTVNSQVPVEGKAKNKKLMKPFEGKSSESDKSMNERFSDYIKRTKQTISKTSSDVGAGRITRLESVNKRASAYINRTKQRMKASSGTGGGSFKKRDRMW</sequence>
<accession>A0A7N0T882</accession>
<name>A0A7N0T882_KALFE</name>
<evidence type="ECO:0000313" key="2">
    <source>
        <dbReference type="EnsemblPlants" id="Kaladp0024s0891.1.v1.1.CDS.1"/>
    </source>
</evidence>
<protein>
    <submittedName>
        <fullName evidence="2">Uncharacterized protein</fullName>
    </submittedName>
</protein>